<sequence>MSAIDDKWRQNQWLGQPVDEGAGSAEMSLPDGRGRVRDFQNGSIYWTPEHGAFEVHGDIRVKWARCGGHGGFLGYPVTDELGCGPGNGRFNHFEGGSIYWRPDLGAHEVHGQIRDLWAQLGWQAGRLGYPVSDVRGTPERRGSTFEHGTITWTPQTGAVMLPKTD</sequence>
<feature type="region of interest" description="Disordered" evidence="1">
    <location>
        <begin position="12"/>
        <end position="33"/>
    </location>
</feature>
<dbReference type="RefSeq" id="WP_204004126.1">
    <property type="nucleotide sequence ID" value="NZ_BOPG01000050.1"/>
</dbReference>
<protein>
    <recommendedName>
        <fullName evidence="4">LGFP repeat-containing protein</fullName>
    </recommendedName>
</protein>
<proteinExistence type="predicted"/>
<evidence type="ECO:0008006" key="4">
    <source>
        <dbReference type="Google" id="ProtNLM"/>
    </source>
</evidence>
<accession>A0A8J3ZC88</accession>
<evidence type="ECO:0000313" key="3">
    <source>
        <dbReference type="Proteomes" id="UP000612585"/>
    </source>
</evidence>
<name>A0A8J3ZC88_9ACTN</name>
<dbReference type="Pfam" id="PF08310">
    <property type="entry name" value="LGFP"/>
    <property type="match status" value="3"/>
</dbReference>
<dbReference type="Proteomes" id="UP000612585">
    <property type="component" value="Unassembled WGS sequence"/>
</dbReference>
<evidence type="ECO:0000256" key="1">
    <source>
        <dbReference type="SAM" id="MobiDB-lite"/>
    </source>
</evidence>
<gene>
    <name evidence="2" type="ORF">Vau01_076990</name>
</gene>
<organism evidence="2 3">
    <name type="scientific">Virgisporangium aurantiacum</name>
    <dbReference type="NCBI Taxonomy" id="175570"/>
    <lineage>
        <taxon>Bacteria</taxon>
        <taxon>Bacillati</taxon>
        <taxon>Actinomycetota</taxon>
        <taxon>Actinomycetes</taxon>
        <taxon>Micromonosporales</taxon>
        <taxon>Micromonosporaceae</taxon>
        <taxon>Virgisporangium</taxon>
    </lineage>
</organism>
<dbReference type="InterPro" id="IPR013207">
    <property type="entry name" value="LGFP"/>
</dbReference>
<comment type="caution">
    <text evidence="2">The sequence shown here is derived from an EMBL/GenBank/DDBJ whole genome shotgun (WGS) entry which is preliminary data.</text>
</comment>
<reference evidence="2" key="1">
    <citation type="submission" date="2021-01" db="EMBL/GenBank/DDBJ databases">
        <title>Whole genome shotgun sequence of Virgisporangium aurantiacum NBRC 16421.</title>
        <authorList>
            <person name="Komaki H."/>
            <person name="Tamura T."/>
        </authorList>
    </citation>
    <scope>NUCLEOTIDE SEQUENCE</scope>
    <source>
        <strain evidence="2">NBRC 16421</strain>
    </source>
</reference>
<keyword evidence="3" id="KW-1185">Reference proteome</keyword>
<dbReference type="AlphaFoldDB" id="A0A8J3ZC88"/>
<dbReference type="EMBL" id="BOPG01000050">
    <property type="protein sequence ID" value="GIJ60183.1"/>
    <property type="molecule type" value="Genomic_DNA"/>
</dbReference>
<evidence type="ECO:0000313" key="2">
    <source>
        <dbReference type="EMBL" id="GIJ60183.1"/>
    </source>
</evidence>